<reference evidence="2 3" key="1">
    <citation type="journal article" date="2008" name="Appl. Environ. Microbiol.">
        <title>Genomic insights into Mn(II) oxidation by the marine alphaproteobacterium Aurantimonas sp. strain SI85-9A1.</title>
        <authorList>
            <person name="Dick G.J."/>
            <person name="Podell S."/>
            <person name="Johnson H.A."/>
            <person name="Rivera-Espinoza Y."/>
            <person name="Bernier-Latmani R."/>
            <person name="McCarthy J.K."/>
            <person name="Torpey J.W."/>
            <person name="Clement B.G."/>
            <person name="Gaasterland T."/>
            <person name="Tebo B.M."/>
        </authorList>
    </citation>
    <scope>NUCLEOTIDE SEQUENCE [LARGE SCALE GENOMIC DNA]</scope>
    <source>
        <strain evidence="2 3">SI85-9A1</strain>
    </source>
</reference>
<organism evidence="2 3">
    <name type="scientific">Aurantimonas manganoxydans (strain ATCC BAA-1229 / DSM 21871 / SI85-9A1)</name>
    <dbReference type="NCBI Taxonomy" id="287752"/>
    <lineage>
        <taxon>Bacteria</taxon>
        <taxon>Pseudomonadati</taxon>
        <taxon>Pseudomonadota</taxon>
        <taxon>Alphaproteobacteria</taxon>
        <taxon>Hyphomicrobiales</taxon>
        <taxon>Aurantimonadaceae</taxon>
        <taxon>Aurantimonas</taxon>
    </lineage>
</organism>
<feature type="region of interest" description="Disordered" evidence="1">
    <location>
        <begin position="20"/>
        <end position="41"/>
    </location>
</feature>
<dbReference type="Proteomes" id="UP000000321">
    <property type="component" value="Unassembled WGS sequence"/>
</dbReference>
<dbReference type="AlphaFoldDB" id="Q1YIX5"/>
<sequence>MDRGVRLTRPRAVQMPWMTSRTATRKQTDRPPRTQLHPLPRIGGYCVRGAPRWARHRSDGDAAAPDFDVGWLLDVRQPHGPVRSAAGHRDARRRARCREGAHRRGGWRSHRQTRGIFGVDALDSCNR</sequence>
<dbReference type="EMBL" id="AAPJ01000003">
    <property type="protein sequence ID" value="EAS49992.1"/>
    <property type="molecule type" value="Genomic_DNA"/>
</dbReference>
<evidence type="ECO:0000313" key="2">
    <source>
        <dbReference type="EMBL" id="EAS49992.1"/>
    </source>
</evidence>
<feature type="region of interest" description="Disordered" evidence="1">
    <location>
        <begin position="79"/>
        <end position="109"/>
    </location>
</feature>
<protein>
    <submittedName>
        <fullName evidence="2">Uncharacterized protein</fullName>
    </submittedName>
</protein>
<proteinExistence type="predicted"/>
<evidence type="ECO:0000313" key="3">
    <source>
        <dbReference type="Proteomes" id="UP000000321"/>
    </source>
</evidence>
<evidence type="ECO:0000256" key="1">
    <source>
        <dbReference type="SAM" id="MobiDB-lite"/>
    </source>
</evidence>
<keyword evidence="3" id="KW-1185">Reference proteome</keyword>
<comment type="caution">
    <text evidence="2">The sequence shown here is derived from an EMBL/GenBank/DDBJ whole genome shotgun (WGS) entry which is preliminary data.</text>
</comment>
<name>Q1YIX5_AURMS</name>
<accession>Q1YIX5</accession>
<dbReference type="BioCyc" id="AURANTIMONAS:SI859A1_01345-MONOMER"/>
<gene>
    <name evidence="2" type="ORF">SI859A1_01345</name>
</gene>
<dbReference type="HOGENOM" id="CLU_1968042_0_0_5"/>